<reference evidence="2 3" key="1">
    <citation type="submission" date="2018-06" db="EMBL/GenBank/DDBJ databases">
        <authorList>
            <consortium name="Pathogen Informatics"/>
            <person name="Doyle S."/>
        </authorList>
    </citation>
    <scope>NUCLEOTIDE SEQUENCE [LARGE SCALE GENOMIC DNA]</scope>
    <source>
        <strain evidence="2 3">NCTC12195</strain>
    </source>
</reference>
<feature type="transmembrane region" description="Helical" evidence="1">
    <location>
        <begin position="20"/>
        <end position="40"/>
    </location>
</feature>
<accession>A0A380FHH7</accession>
<gene>
    <name evidence="2" type="ORF">NCTC12195_02676</name>
</gene>
<dbReference type="Proteomes" id="UP000255277">
    <property type="component" value="Unassembled WGS sequence"/>
</dbReference>
<keyword evidence="1" id="KW-0812">Transmembrane</keyword>
<evidence type="ECO:0000256" key="1">
    <source>
        <dbReference type="SAM" id="Phobius"/>
    </source>
</evidence>
<evidence type="ECO:0000313" key="2">
    <source>
        <dbReference type="EMBL" id="SUM33220.1"/>
    </source>
</evidence>
<keyword evidence="1" id="KW-1133">Transmembrane helix</keyword>
<organism evidence="2 3">
    <name type="scientific">Staphylococcus gallinarum</name>
    <dbReference type="NCBI Taxonomy" id="1293"/>
    <lineage>
        <taxon>Bacteria</taxon>
        <taxon>Bacillati</taxon>
        <taxon>Bacillota</taxon>
        <taxon>Bacilli</taxon>
        <taxon>Bacillales</taxon>
        <taxon>Staphylococcaceae</taxon>
        <taxon>Staphylococcus</taxon>
    </lineage>
</organism>
<dbReference type="AlphaFoldDB" id="A0A380FHH7"/>
<dbReference type="EMBL" id="UHDK01000001">
    <property type="protein sequence ID" value="SUM33220.1"/>
    <property type="molecule type" value="Genomic_DNA"/>
</dbReference>
<protein>
    <submittedName>
        <fullName evidence="2">Uncharacterized protein</fullName>
    </submittedName>
</protein>
<proteinExistence type="predicted"/>
<keyword evidence="1" id="KW-0472">Membrane</keyword>
<name>A0A380FHH7_STAGA</name>
<evidence type="ECO:0000313" key="3">
    <source>
        <dbReference type="Proteomes" id="UP000255277"/>
    </source>
</evidence>
<sequence length="42" mass="5136">MAYINMIIDIEDSIGRVKPFYGNFWYFIYVLIRTFDLWVIKA</sequence>